<name>A0ABY4N6Y0_9MICO</name>
<dbReference type="Gene3D" id="3.50.50.60">
    <property type="entry name" value="FAD/NAD(P)-binding domain"/>
    <property type="match status" value="1"/>
</dbReference>
<evidence type="ECO:0000256" key="1">
    <source>
        <dbReference type="ARBA" id="ARBA00022485"/>
    </source>
</evidence>
<keyword evidence="4" id="KW-0408">Iron</keyword>
<evidence type="ECO:0000256" key="3">
    <source>
        <dbReference type="ARBA" id="ARBA00023002"/>
    </source>
</evidence>
<keyword evidence="5" id="KW-0411">Iron-sulfur</keyword>
<keyword evidence="1" id="KW-0004">4Fe-4S</keyword>
<dbReference type="EMBL" id="CP097218">
    <property type="protein sequence ID" value="UQN29198.1"/>
    <property type="molecule type" value="Genomic_DNA"/>
</dbReference>
<dbReference type="Pfam" id="PF12831">
    <property type="entry name" value="FAD_oxidored"/>
    <property type="match status" value="1"/>
</dbReference>
<evidence type="ECO:0000313" key="8">
    <source>
        <dbReference type="Proteomes" id="UP001055868"/>
    </source>
</evidence>
<dbReference type="InterPro" id="IPR039650">
    <property type="entry name" value="HdrA-like"/>
</dbReference>
<dbReference type="PANTHER" id="PTHR43498">
    <property type="entry name" value="FERREDOXIN:COB-COM HETERODISULFIDE REDUCTASE SUBUNIT A"/>
    <property type="match status" value="1"/>
</dbReference>
<reference evidence="7" key="1">
    <citation type="submission" date="2022-05" db="EMBL/GenBank/DDBJ databases">
        <title>Genomic analysis of Brachybacterium sp. CBA3104.</title>
        <authorList>
            <person name="Roh S.W."/>
            <person name="Kim Y.B."/>
            <person name="Kim Y."/>
        </authorList>
    </citation>
    <scope>NUCLEOTIDE SEQUENCE</scope>
    <source>
        <strain evidence="7">CBA3104</strain>
    </source>
</reference>
<accession>A0ABY4N6Y0</accession>
<dbReference type="RefSeq" id="WP_249478362.1">
    <property type="nucleotide sequence ID" value="NZ_CP097218.1"/>
</dbReference>
<evidence type="ECO:0000256" key="5">
    <source>
        <dbReference type="ARBA" id="ARBA00023014"/>
    </source>
</evidence>
<dbReference type="SUPFAM" id="SSF51905">
    <property type="entry name" value="FAD/NAD(P)-binding domain"/>
    <property type="match status" value="1"/>
</dbReference>
<gene>
    <name evidence="7" type="ORF">M4486_16435</name>
</gene>
<dbReference type="PANTHER" id="PTHR43498:SF1">
    <property type="entry name" value="COB--COM HETERODISULFIDE REDUCTASE IRON-SULFUR SUBUNIT A"/>
    <property type="match status" value="1"/>
</dbReference>
<keyword evidence="3" id="KW-0560">Oxidoreductase</keyword>
<sequence length="777" mass="85389">MSTDTTMSGDSTGTPAARPEISTVPEIPEIPEIPAVPTESITADIVVVGGGLAGICAAVGAARQGSRVTLVQNRPVLGGNSSSEVRVWVCGATAHGVHMFARETGIMGELFVENQYRNPDGNPYYWDLLLLETVRAEPNISLFLNTDVTEVEADGPAGHRTVLSVTGWMSGSERRIRFAAPAFIDCSGDGLVGHLAGAESMRGSEDRETYGESWAPEHPEDDMLGSTILFYTKDVGHPQRFVAPSFAIDIEKTSIPENRVIRQDMNGCAYWWIEWGGDLDIVRDNERIRDELQAVCYGIWDHIKNSGRFDAENLSLEWIGAVPGKREYRRFVGDHVLTQHDVLGQTEFEDRVAFGGWSIDLHPVGGVYASERGSRHWHPDGNYHIPLRSLFSRNVTNLWMAGRDISASHVAFGTTRVMATCAILGEAAGIASALAGRLGVAPRDLAADHLTELRRALVRADASVLGVRDEDPSNLALRARASASSSKQTLASTRSTGRLPLDHDLGLVLPVDPDLDALEILVDAEQETELVLEVHSTSKPQNYLPHERRRSVRVPALPGRSWVRAQLDWTPGSPGNAFVVLRANPSLSVHRGDHAEPGTVTMLHRDLPPEERYSAQWREWKETLHGSGICFRSTAPTEAFAPCRVVGGFARPYGGPNMWVSAPLAEDPQPVVTLEWEEPQTIASVDLLLDDDVNEDLINLHHHRTEAEIMPTLVRAARLEVLREGAWEEIARLDDNRRRHRVLPLRSPVTTRSLRMVVEETNGAPAAHVVAVRAWGE</sequence>
<feature type="region of interest" description="Disordered" evidence="6">
    <location>
        <begin position="1"/>
        <end position="25"/>
    </location>
</feature>
<proteinExistence type="predicted"/>
<evidence type="ECO:0000256" key="2">
    <source>
        <dbReference type="ARBA" id="ARBA00022723"/>
    </source>
</evidence>
<protein>
    <submittedName>
        <fullName evidence="7">FAD-dependent oxidoreductase</fullName>
    </submittedName>
</protein>
<evidence type="ECO:0000313" key="7">
    <source>
        <dbReference type="EMBL" id="UQN29198.1"/>
    </source>
</evidence>
<keyword evidence="2" id="KW-0479">Metal-binding</keyword>
<evidence type="ECO:0000256" key="4">
    <source>
        <dbReference type="ARBA" id="ARBA00023004"/>
    </source>
</evidence>
<organism evidence="7 8">
    <name type="scientific">Brachybacterium kimchii</name>
    <dbReference type="NCBI Taxonomy" id="2942909"/>
    <lineage>
        <taxon>Bacteria</taxon>
        <taxon>Bacillati</taxon>
        <taxon>Actinomycetota</taxon>
        <taxon>Actinomycetes</taxon>
        <taxon>Micrococcales</taxon>
        <taxon>Dermabacteraceae</taxon>
        <taxon>Brachybacterium</taxon>
    </lineage>
</organism>
<keyword evidence="8" id="KW-1185">Reference proteome</keyword>
<dbReference type="InterPro" id="IPR036188">
    <property type="entry name" value="FAD/NAD-bd_sf"/>
</dbReference>
<dbReference type="Proteomes" id="UP001055868">
    <property type="component" value="Chromosome"/>
</dbReference>
<evidence type="ECO:0000256" key="6">
    <source>
        <dbReference type="SAM" id="MobiDB-lite"/>
    </source>
</evidence>